<dbReference type="EMBL" id="NMUH01000090">
    <property type="protein sequence ID" value="MQL71175.1"/>
    <property type="molecule type" value="Genomic_DNA"/>
</dbReference>
<dbReference type="PROSITE" id="PS51910">
    <property type="entry name" value="GH18_2"/>
    <property type="match status" value="1"/>
</dbReference>
<dbReference type="GO" id="GO:0005576">
    <property type="term" value="C:extracellular region"/>
    <property type="evidence" value="ECO:0007669"/>
    <property type="project" value="TreeGrafter"/>
</dbReference>
<dbReference type="OrthoDB" id="76388at2759"/>
<sequence length="398" mass="43347">MAGRCSLQYLLFTVVTTLLMLLSSTPPSTARRIPSKGVRGAYWPSWRRQSFPPSSIDPSLFTHVFYAFVLPDPSSYHLVITPNDDRDLPVFTATLHDHKPPLQALLSIGGGNDRATAAFSRMASDPSTRSAFINSSIAVARRYGLDGLDLDWESPADTKQMGDFASLIREWRAAVEQDARRSRRPRLLLTSAVYFAAHFFSYGAARSFPTAALRDAVDFVNVMCYDYRGSWDTSTTGAHAALYDPNSNFSTSYGIGSWLAAGMPREKVVMGLPLYGKSWTLRDPAGHGIGAPAVGTGPGDDGILTYSEVVDQNAASGATEVYDGATVSTYSYAGRVWVGYDDPRSAAAKVEYARGLHLGGYFFWALSYDKDWSISRADSSAARGGIFAIHAMVGLFKM</sequence>
<dbReference type="GO" id="GO:0005975">
    <property type="term" value="P:carbohydrate metabolic process"/>
    <property type="evidence" value="ECO:0007669"/>
    <property type="project" value="InterPro"/>
</dbReference>
<dbReference type="PROSITE" id="PS01095">
    <property type="entry name" value="GH18_1"/>
    <property type="match status" value="1"/>
</dbReference>
<dbReference type="InterPro" id="IPR011583">
    <property type="entry name" value="Chitinase_II/V-like_cat"/>
</dbReference>
<dbReference type="Proteomes" id="UP000652761">
    <property type="component" value="Unassembled WGS sequence"/>
</dbReference>
<evidence type="ECO:0000256" key="5">
    <source>
        <dbReference type="ARBA" id="ARBA00023295"/>
    </source>
</evidence>
<dbReference type="Gene3D" id="3.10.50.10">
    <property type="match status" value="1"/>
</dbReference>
<evidence type="ECO:0000256" key="7">
    <source>
        <dbReference type="SAM" id="SignalP"/>
    </source>
</evidence>
<feature type="domain" description="GH18" evidence="8">
    <location>
        <begin position="37"/>
        <end position="385"/>
    </location>
</feature>
<feature type="chain" id="PRO_5032897106" description="GH18 domain-containing protein" evidence="7">
    <location>
        <begin position="31"/>
        <end position="398"/>
    </location>
</feature>
<dbReference type="InterPro" id="IPR050314">
    <property type="entry name" value="Glycosyl_Hydrlase_18"/>
</dbReference>
<dbReference type="SUPFAM" id="SSF54556">
    <property type="entry name" value="Chitinase insertion domain"/>
    <property type="match status" value="1"/>
</dbReference>
<evidence type="ECO:0000313" key="10">
    <source>
        <dbReference type="Proteomes" id="UP000652761"/>
    </source>
</evidence>
<evidence type="ECO:0000256" key="4">
    <source>
        <dbReference type="ARBA" id="ARBA00023180"/>
    </source>
</evidence>
<evidence type="ECO:0000256" key="2">
    <source>
        <dbReference type="ARBA" id="ARBA00022729"/>
    </source>
</evidence>
<dbReference type="GO" id="GO:0008061">
    <property type="term" value="F:chitin binding"/>
    <property type="evidence" value="ECO:0007669"/>
    <property type="project" value="InterPro"/>
</dbReference>
<dbReference type="PANTHER" id="PTHR11177:SF317">
    <property type="entry name" value="CHITINASE 12-RELATED"/>
    <property type="match status" value="1"/>
</dbReference>
<keyword evidence="10" id="KW-1185">Reference proteome</keyword>
<name>A0A843TJG8_COLES</name>
<dbReference type="GO" id="GO:0006032">
    <property type="term" value="P:chitin catabolic process"/>
    <property type="evidence" value="ECO:0007669"/>
    <property type="project" value="TreeGrafter"/>
</dbReference>
<gene>
    <name evidence="9" type="ORF">Taro_003498</name>
</gene>
<dbReference type="GO" id="GO:0004568">
    <property type="term" value="F:chitinase activity"/>
    <property type="evidence" value="ECO:0007669"/>
    <property type="project" value="TreeGrafter"/>
</dbReference>
<comment type="similarity">
    <text evidence="1">Belongs to the glycosyl hydrolase 18 family. Chitinase class V subfamily.</text>
</comment>
<accession>A0A843TJG8</accession>
<dbReference type="InterPro" id="IPR017853">
    <property type="entry name" value="GH"/>
</dbReference>
<dbReference type="InterPro" id="IPR029070">
    <property type="entry name" value="Chitinase_insertion_sf"/>
</dbReference>
<dbReference type="SUPFAM" id="SSF51445">
    <property type="entry name" value="(Trans)glycosidases"/>
    <property type="match status" value="1"/>
</dbReference>
<dbReference type="InterPro" id="IPR001223">
    <property type="entry name" value="Glyco_hydro18_cat"/>
</dbReference>
<reference evidence="9" key="1">
    <citation type="submission" date="2017-07" db="EMBL/GenBank/DDBJ databases">
        <title>Taro Niue Genome Assembly and Annotation.</title>
        <authorList>
            <person name="Atibalentja N."/>
            <person name="Keating K."/>
            <person name="Fields C.J."/>
        </authorList>
    </citation>
    <scope>NUCLEOTIDE SEQUENCE</scope>
    <source>
        <strain evidence="9">Niue_2</strain>
        <tissue evidence="9">Leaf</tissue>
    </source>
</reference>
<dbReference type="Gene3D" id="3.20.20.80">
    <property type="entry name" value="Glycosidases"/>
    <property type="match status" value="1"/>
</dbReference>
<keyword evidence="2 7" id="KW-0732">Signal</keyword>
<organism evidence="9 10">
    <name type="scientific">Colocasia esculenta</name>
    <name type="common">Wild taro</name>
    <name type="synonym">Arum esculentum</name>
    <dbReference type="NCBI Taxonomy" id="4460"/>
    <lineage>
        <taxon>Eukaryota</taxon>
        <taxon>Viridiplantae</taxon>
        <taxon>Streptophyta</taxon>
        <taxon>Embryophyta</taxon>
        <taxon>Tracheophyta</taxon>
        <taxon>Spermatophyta</taxon>
        <taxon>Magnoliopsida</taxon>
        <taxon>Liliopsida</taxon>
        <taxon>Araceae</taxon>
        <taxon>Aroideae</taxon>
        <taxon>Colocasieae</taxon>
        <taxon>Colocasia</taxon>
    </lineage>
</organism>
<dbReference type="PANTHER" id="PTHR11177">
    <property type="entry name" value="CHITINASE"/>
    <property type="match status" value="1"/>
</dbReference>
<evidence type="ECO:0000256" key="6">
    <source>
        <dbReference type="RuleBase" id="RU000489"/>
    </source>
</evidence>
<keyword evidence="5 6" id="KW-0326">Glycosidase</keyword>
<evidence type="ECO:0000259" key="8">
    <source>
        <dbReference type="PROSITE" id="PS51910"/>
    </source>
</evidence>
<dbReference type="CDD" id="cd02879">
    <property type="entry name" value="GH18_plant_chitinase_class_V"/>
    <property type="match status" value="1"/>
</dbReference>
<evidence type="ECO:0000313" key="9">
    <source>
        <dbReference type="EMBL" id="MQL71175.1"/>
    </source>
</evidence>
<dbReference type="Pfam" id="PF00704">
    <property type="entry name" value="Glyco_hydro_18"/>
    <property type="match status" value="1"/>
</dbReference>
<comment type="caution">
    <text evidence="9">The sequence shown here is derived from an EMBL/GenBank/DDBJ whole genome shotgun (WGS) entry which is preliminary data.</text>
</comment>
<protein>
    <recommendedName>
        <fullName evidence="8">GH18 domain-containing protein</fullName>
    </recommendedName>
</protein>
<dbReference type="AlphaFoldDB" id="A0A843TJG8"/>
<dbReference type="InterPro" id="IPR001579">
    <property type="entry name" value="Glyco_hydro_18_chit_AS"/>
</dbReference>
<evidence type="ECO:0000256" key="1">
    <source>
        <dbReference type="ARBA" id="ARBA00008682"/>
    </source>
</evidence>
<evidence type="ECO:0000256" key="3">
    <source>
        <dbReference type="ARBA" id="ARBA00022801"/>
    </source>
</evidence>
<proteinExistence type="inferred from homology"/>
<feature type="signal peptide" evidence="7">
    <location>
        <begin position="1"/>
        <end position="30"/>
    </location>
</feature>
<keyword evidence="3 6" id="KW-0378">Hydrolase</keyword>
<dbReference type="SMART" id="SM00636">
    <property type="entry name" value="Glyco_18"/>
    <property type="match status" value="1"/>
</dbReference>
<dbReference type="FunFam" id="3.10.50.10:FF:000003">
    <property type="entry name" value="Class V chitinase CHIT5b"/>
    <property type="match status" value="1"/>
</dbReference>
<keyword evidence="4" id="KW-0325">Glycoprotein</keyword>